<protein>
    <recommendedName>
        <fullName evidence="7">Xylanolytic transcriptional activator regulatory domain-containing protein</fullName>
    </recommendedName>
</protein>
<dbReference type="CDD" id="cd12148">
    <property type="entry name" value="fungal_TF_MHR"/>
    <property type="match status" value="1"/>
</dbReference>
<keyword evidence="5" id="KW-0862">Zinc</keyword>
<dbReference type="EMBL" id="JAPZBT010000002">
    <property type="protein sequence ID" value="KAJ5371724.1"/>
    <property type="molecule type" value="Genomic_DNA"/>
</dbReference>
<dbReference type="AlphaFoldDB" id="A0A9W9V8Q8"/>
<dbReference type="PANTHER" id="PTHR40626:SF10">
    <property type="entry name" value="C2H2-TYPE DOMAIN-CONTAINING PROTEIN"/>
    <property type="match status" value="1"/>
</dbReference>
<dbReference type="GO" id="GO:0000978">
    <property type="term" value="F:RNA polymerase II cis-regulatory region sequence-specific DNA binding"/>
    <property type="evidence" value="ECO:0007669"/>
    <property type="project" value="InterPro"/>
</dbReference>
<feature type="domain" description="Xylanolytic transcriptional activator regulatory" evidence="7">
    <location>
        <begin position="2"/>
        <end position="237"/>
    </location>
</feature>
<keyword evidence="4" id="KW-0863">Zinc-finger</keyword>
<evidence type="ECO:0000256" key="6">
    <source>
        <dbReference type="ARBA" id="ARBA00023242"/>
    </source>
</evidence>
<name>A0A9W9V8Q8_9EURO</name>
<accession>A0A9W9V8Q8</accession>
<evidence type="ECO:0000259" key="7">
    <source>
        <dbReference type="Pfam" id="PF04082"/>
    </source>
</evidence>
<dbReference type="Proteomes" id="UP001147752">
    <property type="component" value="Unassembled WGS sequence"/>
</dbReference>
<dbReference type="Pfam" id="PF04082">
    <property type="entry name" value="Fungal_trans"/>
    <property type="match status" value="1"/>
</dbReference>
<proteinExistence type="predicted"/>
<evidence type="ECO:0000256" key="5">
    <source>
        <dbReference type="ARBA" id="ARBA00022833"/>
    </source>
</evidence>
<keyword evidence="3" id="KW-0677">Repeat</keyword>
<comment type="subcellular location">
    <subcellularLocation>
        <location evidence="1">Nucleus</location>
    </subcellularLocation>
</comment>
<dbReference type="RefSeq" id="XP_056577710.1">
    <property type="nucleotide sequence ID" value="XM_056721460.1"/>
</dbReference>
<keyword evidence="9" id="KW-1185">Reference proteome</keyword>
<reference evidence="8" key="2">
    <citation type="journal article" date="2023" name="IMA Fungus">
        <title>Comparative genomic study of the Penicillium genus elucidates a diverse pangenome and 15 lateral gene transfer events.</title>
        <authorList>
            <person name="Petersen C."/>
            <person name="Sorensen T."/>
            <person name="Nielsen M.R."/>
            <person name="Sondergaard T.E."/>
            <person name="Sorensen J.L."/>
            <person name="Fitzpatrick D.A."/>
            <person name="Frisvad J.C."/>
            <person name="Nielsen K.L."/>
        </authorList>
    </citation>
    <scope>NUCLEOTIDE SEQUENCE</scope>
    <source>
        <strain evidence="8">IBT 3081</strain>
    </source>
</reference>
<dbReference type="InterPro" id="IPR007219">
    <property type="entry name" value="XnlR_reg_dom"/>
</dbReference>
<evidence type="ECO:0000313" key="8">
    <source>
        <dbReference type="EMBL" id="KAJ5371724.1"/>
    </source>
</evidence>
<keyword evidence="6" id="KW-0539">Nucleus</keyword>
<evidence type="ECO:0000256" key="4">
    <source>
        <dbReference type="ARBA" id="ARBA00022771"/>
    </source>
</evidence>
<dbReference type="GeneID" id="81460643"/>
<gene>
    <name evidence="8" type="ORF">N7517_003730</name>
</gene>
<evidence type="ECO:0000256" key="3">
    <source>
        <dbReference type="ARBA" id="ARBA00022737"/>
    </source>
</evidence>
<dbReference type="GO" id="GO:0005634">
    <property type="term" value="C:nucleus"/>
    <property type="evidence" value="ECO:0007669"/>
    <property type="project" value="UniProtKB-SubCell"/>
</dbReference>
<dbReference type="PANTHER" id="PTHR40626">
    <property type="entry name" value="MIP31509P"/>
    <property type="match status" value="1"/>
</dbReference>
<evidence type="ECO:0000313" key="9">
    <source>
        <dbReference type="Proteomes" id="UP001147752"/>
    </source>
</evidence>
<dbReference type="InterPro" id="IPR051059">
    <property type="entry name" value="VerF-like"/>
</dbReference>
<dbReference type="GO" id="GO:0000981">
    <property type="term" value="F:DNA-binding transcription factor activity, RNA polymerase II-specific"/>
    <property type="evidence" value="ECO:0007669"/>
    <property type="project" value="InterPro"/>
</dbReference>
<organism evidence="8 9">
    <name type="scientific">Penicillium concentricum</name>
    <dbReference type="NCBI Taxonomy" id="293559"/>
    <lineage>
        <taxon>Eukaryota</taxon>
        <taxon>Fungi</taxon>
        <taxon>Dikarya</taxon>
        <taxon>Ascomycota</taxon>
        <taxon>Pezizomycotina</taxon>
        <taxon>Eurotiomycetes</taxon>
        <taxon>Eurotiomycetidae</taxon>
        <taxon>Eurotiales</taxon>
        <taxon>Aspergillaceae</taxon>
        <taxon>Penicillium</taxon>
    </lineage>
</organism>
<sequence>MPFTHAPSFRIEECDPGLFLAMTAIGAVYRYEMKTAYNLFYVAKSIFLDKHRHRESNDFTRVKTGRNNAQEIRGLLCLLTMASWQKDPELENETFMLQSLLVHSMRVSGLDDTLIQAGDLDWETWAQKESDRRTKLLVFCFLNIQSIAYNLPPGLLSKEIRLRLPCSCPEWTAADAATWEMLHQNTPNEQEYFHIALQNLSLPASGTRVKPSFTSPVANYVLLHGLIQSIICTQQILPFPGPVSSSNSQAFFEAALRKWTESWQITPESNLEPLDPNGPLPFTSSTLLSLAYIRNCLDTGRSKVLSSWDPVKTASFLHDSPPLKHNWHVFLAAIHATRVLGTLVKLGIRYVQHSQASVWSIEDALCGLECAVFLSQWLREVGDMTRANSESENQRVLVKWVREIVQEALVSISSDPHSTVLSTPDELATEVIKLWTLIMQGSSPWSFMGAVADVLIIYGGGFT</sequence>
<evidence type="ECO:0000256" key="1">
    <source>
        <dbReference type="ARBA" id="ARBA00004123"/>
    </source>
</evidence>
<reference evidence="8" key="1">
    <citation type="submission" date="2022-12" db="EMBL/GenBank/DDBJ databases">
        <authorList>
            <person name="Petersen C."/>
        </authorList>
    </citation>
    <scope>NUCLEOTIDE SEQUENCE</scope>
    <source>
        <strain evidence="8">IBT 3081</strain>
    </source>
</reference>
<keyword evidence="2" id="KW-0479">Metal-binding</keyword>
<dbReference type="GO" id="GO:0008270">
    <property type="term" value="F:zinc ion binding"/>
    <property type="evidence" value="ECO:0007669"/>
    <property type="project" value="UniProtKB-KW"/>
</dbReference>
<dbReference type="OrthoDB" id="654211at2759"/>
<evidence type="ECO:0000256" key="2">
    <source>
        <dbReference type="ARBA" id="ARBA00022723"/>
    </source>
</evidence>
<dbReference type="GO" id="GO:0006351">
    <property type="term" value="P:DNA-templated transcription"/>
    <property type="evidence" value="ECO:0007669"/>
    <property type="project" value="InterPro"/>
</dbReference>
<comment type="caution">
    <text evidence="8">The sequence shown here is derived from an EMBL/GenBank/DDBJ whole genome shotgun (WGS) entry which is preliminary data.</text>
</comment>
<dbReference type="GO" id="GO:0000785">
    <property type="term" value="C:chromatin"/>
    <property type="evidence" value="ECO:0007669"/>
    <property type="project" value="TreeGrafter"/>
</dbReference>